<comment type="caution">
    <text evidence="2">The sequence shown here is derived from an EMBL/GenBank/DDBJ whole genome shotgun (WGS) entry which is preliminary data.</text>
</comment>
<accession>A0AAP0ISE9</accession>
<proteinExistence type="predicted"/>
<feature type="compositionally biased region" description="Basic and acidic residues" evidence="1">
    <location>
        <begin position="25"/>
        <end position="35"/>
    </location>
</feature>
<protein>
    <submittedName>
        <fullName evidence="2">Uncharacterized protein</fullName>
    </submittedName>
</protein>
<evidence type="ECO:0000313" key="3">
    <source>
        <dbReference type="Proteomes" id="UP001420932"/>
    </source>
</evidence>
<gene>
    <name evidence="2" type="ORF">Syun_018516</name>
</gene>
<dbReference type="AlphaFoldDB" id="A0AAP0ISE9"/>
<name>A0AAP0ISE9_9MAGN</name>
<evidence type="ECO:0000256" key="1">
    <source>
        <dbReference type="SAM" id="MobiDB-lite"/>
    </source>
</evidence>
<keyword evidence="3" id="KW-1185">Reference proteome</keyword>
<feature type="compositionally biased region" description="Low complexity" evidence="1">
    <location>
        <begin position="37"/>
        <end position="48"/>
    </location>
</feature>
<sequence>MQRCSGHAEASGGERWRRSRRVATRRGERCRHGADGGRWPAARASSGGSRSGSGGGRPAVQVKTGDTAGE</sequence>
<dbReference type="EMBL" id="JBBNAF010000008">
    <property type="protein sequence ID" value="KAK9120899.1"/>
    <property type="molecule type" value="Genomic_DNA"/>
</dbReference>
<organism evidence="2 3">
    <name type="scientific">Stephania yunnanensis</name>
    <dbReference type="NCBI Taxonomy" id="152371"/>
    <lineage>
        <taxon>Eukaryota</taxon>
        <taxon>Viridiplantae</taxon>
        <taxon>Streptophyta</taxon>
        <taxon>Embryophyta</taxon>
        <taxon>Tracheophyta</taxon>
        <taxon>Spermatophyta</taxon>
        <taxon>Magnoliopsida</taxon>
        <taxon>Ranunculales</taxon>
        <taxon>Menispermaceae</taxon>
        <taxon>Menispermoideae</taxon>
        <taxon>Cissampelideae</taxon>
        <taxon>Stephania</taxon>
    </lineage>
</organism>
<dbReference type="Proteomes" id="UP001420932">
    <property type="component" value="Unassembled WGS sequence"/>
</dbReference>
<evidence type="ECO:0000313" key="2">
    <source>
        <dbReference type="EMBL" id="KAK9120899.1"/>
    </source>
</evidence>
<reference evidence="2 3" key="1">
    <citation type="submission" date="2024-01" db="EMBL/GenBank/DDBJ databases">
        <title>Genome assemblies of Stephania.</title>
        <authorList>
            <person name="Yang L."/>
        </authorList>
    </citation>
    <scope>NUCLEOTIDE SEQUENCE [LARGE SCALE GENOMIC DNA]</scope>
    <source>
        <strain evidence="2">YNDBR</strain>
        <tissue evidence="2">Leaf</tissue>
    </source>
</reference>
<feature type="region of interest" description="Disordered" evidence="1">
    <location>
        <begin position="1"/>
        <end position="70"/>
    </location>
</feature>